<accession>A0A835FPF5</accession>
<dbReference type="FunFam" id="1.25.70.10:FF:000001">
    <property type="entry name" value="Mitochondrial transcription termination factor-like"/>
    <property type="match status" value="1"/>
</dbReference>
<dbReference type="Pfam" id="PF02536">
    <property type="entry name" value="mTERF"/>
    <property type="match status" value="3"/>
</dbReference>
<keyword evidence="2" id="KW-0804">Transcription</keyword>
<feature type="region of interest" description="Disordered" evidence="4">
    <location>
        <begin position="120"/>
        <end position="149"/>
    </location>
</feature>
<evidence type="ECO:0000256" key="3">
    <source>
        <dbReference type="ARBA" id="ARBA00022946"/>
    </source>
</evidence>
<comment type="similarity">
    <text evidence="1">Belongs to the mTERF family.</text>
</comment>
<keyword evidence="3" id="KW-0809">Transit peptide</keyword>
<evidence type="ECO:0000256" key="1">
    <source>
        <dbReference type="ARBA" id="ARBA00007692"/>
    </source>
</evidence>
<evidence type="ECO:0000313" key="5">
    <source>
        <dbReference type="EMBL" id="KAF8769108.1"/>
    </source>
</evidence>
<proteinExistence type="inferred from homology"/>
<dbReference type="GO" id="GO:0006353">
    <property type="term" value="P:DNA-templated transcription termination"/>
    <property type="evidence" value="ECO:0007669"/>
    <property type="project" value="UniProtKB-KW"/>
</dbReference>
<keyword evidence="6" id="KW-1185">Reference proteome</keyword>
<dbReference type="SMART" id="SM00733">
    <property type="entry name" value="Mterf"/>
    <property type="match status" value="5"/>
</dbReference>
<dbReference type="PANTHER" id="PTHR13068:SF83">
    <property type="entry name" value="OS06G0224500 PROTEIN"/>
    <property type="match status" value="1"/>
</dbReference>
<feature type="region of interest" description="Disordered" evidence="4">
    <location>
        <begin position="63"/>
        <end position="82"/>
    </location>
</feature>
<reference evidence="5" key="1">
    <citation type="submission" date="2020-07" db="EMBL/GenBank/DDBJ databases">
        <title>Genome sequence and genetic diversity analysis of an under-domesticated orphan crop, white fonio (Digitaria exilis).</title>
        <authorList>
            <person name="Bennetzen J.L."/>
            <person name="Chen S."/>
            <person name="Ma X."/>
            <person name="Wang X."/>
            <person name="Yssel A.E.J."/>
            <person name="Chaluvadi S.R."/>
            <person name="Johnson M."/>
            <person name="Gangashetty P."/>
            <person name="Hamidou F."/>
            <person name="Sanogo M.D."/>
            <person name="Zwaenepoel A."/>
            <person name="Wallace J."/>
            <person name="Van De Peer Y."/>
            <person name="Van Deynze A."/>
        </authorList>
    </citation>
    <scope>NUCLEOTIDE SEQUENCE</scope>
    <source>
        <tissue evidence="5">Leaves</tissue>
    </source>
</reference>
<comment type="caution">
    <text evidence="5">The sequence shown here is derived from an EMBL/GenBank/DDBJ whole genome shotgun (WGS) entry which is preliminary data.</text>
</comment>
<keyword evidence="2" id="KW-0805">Transcription regulation</keyword>
<keyword evidence="2" id="KW-0806">Transcription termination</keyword>
<organism evidence="5 6">
    <name type="scientific">Digitaria exilis</name>
    <dbReference type="NCBI Taxonomy" id="1010633"/>
    <lineage>
        <taxon>Eukaryota</taxon>
        <taxon>Viridiplantae</taxon>
        <taxon>Streptophyta</taxon>
        <taxon>Embryophyta</taxon>
        <taxon>Tracheophyta</taxon>
        <taxon>Spermatophyta</taxon>
        <taxon>Magnoliopsida</taxon>
        <taxon>Liliopsida</taxon>
        <taxon>Poales</taxon>
        <taxon>Poaceae</taxon>
        <taxon>PACMAD clade</taxon>
        <taxon>Panicoideae</taxon>
        <taxon>Panicodae</taxon>
        <taxon>Paniceae</taxon>
        <taxon>Anthephorinae</taxon>
        <taxon>Digitaria</taxon>
    </lineage>
</organism>
<dbReference type="InterPro" id="IPR003690">
    <property type="entry name" value="MTERF"/>
</dbReference>
<dbReference type="OrthoDB" id="637682at2759"/>
<dbReference type="Gene3D" id="1.25.70.10">
    <property type="entry name" value="Transcription termination factor 3, mitochondrial"/>
    <property type="match status" value="2"/>
</dbReference>
<feature type="region of interest" description="Disordered" evidence="4">
    <location>
        <begin position="269"/>
        <end position="297"/>
    </location>
</feature>
<protein>
    <submittedName>
        <fullName evidence="5">Uncharacterized protein</fullName>
    </submittedName>
</protein>
<name>A0A835FPF5_9POAL</name>
<evidence type="ECO:0000256" key="2">
    <source>
        <dbReference type="ARBA" id="ARBA00022472"/>
    </source>
</evidence>
<dbReference type="Proteomes" id="UP000636709">
    <property type="component" value="Unassembled WGS sequence"/>
</dbReference>
<evidence type="ECO:0000313" key="6">
    <source>
        <dbReference type="Proteomes" id="UP000636709"/>
    </source>
</evidence>
<gene>
    <name evidence="5" type="ORF">HU200_006912</name>
</gene>
<dbReference type="PANTHER" id="PTHR13068">
    <property type="entry name" value="CGI-12 PROTEIN-RELATED"/>
    <property type="match status" value="1"/>
</dbReference>
<dbReference type="EMBL" id="JACEFO010000455">
    <property type="protein sequence ID" value="KAF8769108.1"/>
    <property type="molecule type" value="Genomic_DNA"/>
</dbReference>
<feature type="region of interest" description="Disordered" evidence="4">
    <location>
        <begin position="30"/>
        <end position="52"/>
    </location>
</feature>
<evidence type="ECO:0000256" key="4">
    <source>
        <dbReference type="SAM" id="MobiDB-lite"/>
    </source>
</evidence>
<dbReference type="InterPro" id="IPR038538">
    <property type="entry name" value="MTERF_sf"/>
</dbReference>
<dbReference type="GO" id="GO:0003676">
    <property type="term" value="F:nucleic acid binding"/>
    <property type="evidence" value="ECO:0007669"/>
    <property type="project" value="InterPro"/>
</dbReference>
<dbReference type="AlphaFoldDB" id="A0A835FPF5"/>
<sequence>MVVATARAACSNSLRGQTPAAVAVAAPEATAPFPESGSGDGTAFRPPGKEASDARECWQLALVSSSSRSPSAKPPPRKWGFGPRVTDLQEFLSRKRWFTARIDHEPQRPTGFLPQIKSQKAEISRVPGPSRMEKFTPDRDRFRDGEDGDSYTEWRRRPARWIWPRALLLSLRQSGTRSEPMDFWFEGGTACECEAERGKKTEEHRTRCTVHRTSDGSHDSSRHEAAAVVVGLCGGILYAGWPINGPFGSELSPFSIIALVSRPPHLRRRRRRGPLTPRSLPIPAPYHQARPSRRRLRPPPPRLFRRCGFKVDDYLVSRCGLTRAQAVKAAAKLSHLRSRAKPEAVLTYLENNLGIPSADVGRVAVICPLFLCSDVERTLAPRVADLRDLGLSRDDIARLVLLVPNSFRCRHLTSNLEFWLAELGSFDKIVRAIMLCSQLLSTDLDKVTRPNVAFLQQCGMNISHIATTSLYSTRLFTMNPKLLKDTVQRAEELGVDRGSRMFRHALALVAFTDEEVVARRIRLLRNLGFSKDDVRTIVRKQPVVLALSEQKPQPNLFAPTAVFRRRPPDRHHRRSAMVISHLRAALSRIVRSQSRLPTSSHAHPLVSPHRILGSSAAAAAFSSSSFAVEDYLVSRCGLTKAQALKAAAKLPHLRFRAKPEAVLAYLENTLGVPHAGIARAIVMDPTLLCCNVEKTLVPRVAELHEVGLSRDEIARLVPLAPKSLRSSFLRSNLEFWLGELGSFDKLLLVLRRCSSLLTADLDKIARPNVALLRECGMNISKVAATDRYSSMLFIINPRYLKDSVQRVEEMGIHRAAGVFRYALALFAFTDKEVIAMRIQLLHTLGFSKDDVLAIVRKQPAVLGLLEKKSISPSSSLSLSDVQPCRVPLTEPDGRTAARR</sequence>
<feature type="region of interest" description="Disordered" evidence="4">
    <location>
        <begin position="873"/>
        <end position="899"/>
    </location>
</feature>
<feature type="compositionally biased region" description="Basic and acidic residues" evidence="4">
    <location>
        <begin position="131"/>
        <end position="145"/>
    </location>
</feature>